<reference evidence="11" key="2">
    <citation type="submission" date="2021-03" db="UniProtKB">
        <authorList>
            <consortium name="Ensembl"/>
        </authorList>
    </citation>
    <scope>IDENTIFICATION</scope>
</reference>
<dbReference type="Bgee" id="ENSXETG00000030201">
    <property type="expression patterns" value="Expressed in liver and 5 other cell types or tissues"/>
</dbReference>
<evidence type="ECO:0000256" key="5">
    <source>
        <dbReference type="ARBA" id="ARBA00023157"/>
    </source>
</evidence>
<dbReference type="PANTHER" id="PTHR47221">
    <property type="entry name" value="FIBRINOGEN ALPHA CHAIN"/>
    <property type="match status" value="1"/>
</dbReference>
<evidence type="ECO:0000256" key="2">
    <source>
        <dbReference type="ARBA" id="ARBA00022525"/>
    </source>
</evidence>
<keyword evidence="6" id="KW-0325">Glycoprotein</keyword>
<dbReference type="AlphaFoldDB" id="A0A803J610"/>
<dbReference type="PROSITE" id="PS51406">
    <property type="entry name" value="FIBRINOGEN_C_2"/>
    <property type="match status" value="1"/>
</dbReference>
<dbReference type="GO" id="GO:0005576">
    <property type="term" value="C:extracellular region"/>
    <property type="evidence" value="ECO:0007669"/>
    <property type="project" value="UniProtKB-SubCell"/>
</dbReference>
<keyword evidence="3 9" id="KW-0732">Signal</keyword>
<dbReference type="InterPro" id="IPR020837">
    <property type="entry name" value="Fibrinogen_CS"/>
</dbReference>
<feature type="chain" id="PRO_5030873112" evidence="9">
    <location>
        <begin position="19"/>
        <end position="477"/>
    </location>
</feature>
<dbReference type="SMART" id="SM00186">
    <property type="entry name" value="FBG"/>
    <property type="match status" value="1"/>
</dbReference>
<dbReference type="InterPro" id="IPR002181">
    <property type="entry name" value="Fibrinogen_a/b/g_C_dom"/>
</dbReference>
<evidence type="ECO:0000256" key="9">
    <source>
        <dbReference type="SAM" id="SignalP"/>
    </source>
</evidence>
<organism evidence="11">
    <name type="scientific">Xenopus tropicalis</name>
    <name type="common">Western clawed frog</name>
    <name type="synonym">Silurana tropicalis</name>
    <dbReference type="NCBI Taxonomy" id="8364"/>
    <lineage>
        <taxon>Eukaryota</taxon>
        <taxon>Metazoa</taxon>
        <taxon>Chordata</taxon>
        <taxon>Craniata</taxon>
        <taxon>Vertebrata</taxon>
        <taxon>Euteleostomi</taxon>
        <taxon>Amphibia</taxon>
        <taxon>Batrachia</taxon>
        <taxon>Anura</taxon>
        <taxon>Pipoidea</taxon>
        <taxon>Pipidae</taxon>
        <taxon>Xenopodinae</taxon>
        <taxon>Xenopus</taxon>
        <taxon>Silurana</taxon>
    </lineage>
</organism>
<dbReference type="Ensembl" id="ENSXETT00000107269">
    <property type="protein sequence ID" value="ENSXETP00000103290"/>
    <property type="gene ID" value="ENSXETG00000030201"/>
</dbReference>
<feature type="signal peptide" evidence="9">
    <location>
        <begin position="1"/>
        <end position="18"/>
    </location>
</feature>
<reference evidence="11" key="1">
    <citation type="journal article" date="2010" name="Science">
        <title>The genome of the Western clawed frog Xenopus tropicalis.</title>
        <authorList>
            <person name="Hellsten U."/>
            <person name="Harland R.M."/>
            <person name="Gilchrist M.J."/>
            <person name="Hendrix D."/>
            <person name="Jurka J."/>
            <person name="Kapitonov V."/>
            <person name="Ovcharenko I."/>
            <person name="Putnam N.H."/>
            <person name="Shu S."/>
            <person name="Taher L."/>
            <person name="Blitz I.L."/>
            <person name="Blumberg B."/>
            <person name="Dichmann D.S."/>
            <person name="Dubchak I."/>
            <person name="Amaya E."/>
            <person name="Detter J.C."/>
            <person name="Fletcher R."/>
            <person name="Gerhard D.S."/>
            <person name="Goodstein D."/>
            <person name="Graves T."/>
            <person name="Grigoriev I.V."/>
            <person name="Grimwood J."/>
            <person name="Kawashima T."/>
            <person name="Lindquist E."/>
            <person name="Lucas S.M."/>
            <person name="Mead P.E."/>
            <person name="Mitros T."/>
            <person name="Ogino H."/>
            <person name="Ohta Y."/>
            <person name="Poliakov A.V."/>
            <person name="Pollet N."/>
            <person name="Robert J."/>
            <person name="Salamov A."/>
            <person name="Sater A.K."/>
            <person name="Schmutz J."/>
            <person name="Terry A."/>
            <person name="Vize P.D."/>
            <person name="Warren W.C."/>
            <person name="Wells D."/>
            <person name="Wills A."/>
            <person name="Wilson R.K."/>
            <person name="Zimmerman L.B."/>
            <person name="Zorn A.M."/>
            <person name="Grainger R."/>
            <person name="Grammer T."/>
            <person name="Khokha M.K."/>
            <person name="Richardson P.M."/>
            <person name="Rokhsar D.S."/>
        </authorList>
    </citation>
    <scope>NUCLEOTIDE SEQUENCE [LARGE SCALE GENOMIC DNA]</scope>
    <source>
        <strain evidence="11">Nigerian</strain>
    </source>
</reference>
<evidence type="ECO:0000256" key="3">
    <source>
        <dbReference type="ARBA" id="ARBA00022729"/>
    </source>
</evidence>
<dbReference type="Gene3D" id="3.90.215.10">
    <property type="entry name" value="Gamma Fibrinogen, chain A, domain 1"/>
    <property type="match status" value="1"/>
</dbReference>
<comment type="subcellular location">
    <subcellularLocation>
        <location evidence="1">Secreted</location>
    </subcellularLocation>
</comment>
<dbReference type="FunFam" id="3.90.215.10:FF:000001">
    <property type="entry name" value="Tenascin isoform 1"/>
    <property type="match status" value="1"/>
</dbReference>
<dbReference type="NCBIfam" id="NF040941">
    <property type="entry name" value="GGGWT_bact"/>
    <property type="match status" value="1"/>
</dbReference>
<proteinExistence type="predicted"/>
<feature type="region of interest" description="Disordered" evidence="8">
    <location>
        <begin position="190"/>
        <end position="220"/>
    </location>
</feature>
<dbReference type="PROSITE" id="PS00514">
    <property type="entry name" value="FIBRINOGEN_C_1"/>
    <property type="match status" value="1"/>
</dbReference>
<accession>A0A803J610</accession>
<dbReference type="InParanoid" id="A0A803J610"/>
<dbReference type="SUPFAM" id="SSF56496">
    <property type="entry name" value="Fibrinogen C-terminal domain-like"/>
    <property type="match status" value="1"/>
</dbReference>
<feature type="coiled-coil region" evidence="7">
    <location>
        <begin position="68"/>
        <end position="119"/>
    </location>
</feature>
<evidence type="ECO:0000256" key="6">
    <source>
        <dbReference type="ARBA" id="ARBA00023180"/>
    </source>
</evidence>
<keyword evidence="5" id="KW-1015">Disulfide bond</keyword>
<keyword evidence="4 7" id="KW-0175">Coiled coil</keyword>
<evidence type="ECO:0000256" key="4">
    <source>
        <dbReference type="ARBA" id="ARBA00023054"/>
    </source>
</evidence>
<dbReference type="Pfam" id="PF00147">
    <property type="entry name" value="Fibrinogen_C"/>
    <property type="match status" value="1"/>
</dbReference>
<protein>
    <submittedName>
        <fullName evidence="11">Angiopoietin like 6</fullName>
    </submittedName>
</protein>
<feature type="domain" description="Fibrinogen C-terminal" evidence="10">
    <location>
        <begin position="257"/>
        <end position="477"/>
    </location>
</feature>
<dbReference type="GeneTree" id="ENSGT00940000160969"/>
<feature type="compositionally biased region" description="Polar residues" evidence="8">
    <location>
        <begin position="192"/>
        <end position="212"/>
    </location>
</feature>
<evidence type="ECO:0000256" key="1">
    <source>
        <dbReference type="ARBA" id="ARBA00004613"/>
    </source>
</evidence>
<dbReference type="CDD" id="cd00087">
    <property type="entry name" value="FReD"/>
    <property type="match status" value="1"/>
</dbReference>
<dbReference type="PANTHER" id="PTHR47221:SF6">
    <property type="entry name" value="FIBRINOGEN ALPHA CHAIN"/>
    <property type="match status" value="1"/>
</dbReference>
<dbReference type="InterPro" id="IPR036056">
    <property type="entry name" value="Fibrinogen-like_C"/>
</dbReference>
<name>A0A803J610_XENTR</name>
<sequence>MNLFWLLMLMVAPLLGHFQQTTDNSESSEVPQSRCTYTFVVPQQKMSGAVCISTGRVPISLGVNKSEVQVLREELSRQQTEIEELKKLAEVDHDVVMEMEQLRKENRNMGSRLSNLQTQLFHEILQKKNESTEVSKGEERELNTTSEVLKLATKYKELQEKYNFLSSLINNQSATIARLEELCQQNNLQQQAGQVRNPAQSVLTSGSPSGSDARQKHSAGIQADQMEITLDKKKVSPVAQGPAQTTSLPSVVITEAAESLGPWTDCQDALRGNQKSSGIYLLRPHGGNQVMQAWCEQDLSGGGWTVIQRRQDGTTNFFTNWNSYKHGFGNLNGEYWLGLENIYWLASQGSFKLLIIMEDWQGRHAKAEYDYFRLESESDFYRLRLGHYRGNAGDSLSWHSDKQFSTNDKDRDSYTGNCAHFHKGGWWYNMCAHSNLNGIWYRGGHYRSRYQDGVYWAEFRGGAYSLKKVSMMIKPNV</sequence>
<dbReference type="InterPro" id="IPR014716">
    <property type="entry name" value="Fibrinogen_a/b/g_C_1"/>
</dbReference>
<gene>
    <name evidence="11" type="primary">angptl6</name>
</gene>
<evidence type="ECO:0000313" key="11">
    <source>
        <dbReference type="Ensembl" id="ENSXETP00000103290"/>
    </source>
</evidence>
<evidence type="ECO:0000256" key="8">
    <source>
        <dbReference type="SAM" id="MobiDB-lite"/>
    </source>
</evidence>
<dbReference type="GO" id="GO:0007596">
    <property type="term" value="P:blood coagulation"/>
    <property type="evidence" value="ECO:0007669"/>
    <property type="project" value="InterPro"/>
</dbReference>
<evidence type="ECO:0000256" key="7">
    <source>
        <dbReference type="SAM" id="Coils"/>
    </source>
</evidence>
<evidence type="ECO:0000259" key="10">
    <source>
        <dbReference type="PROSITE" id="PS51406"/>
    </source>
</evidence>
<keyword evidence="2" id="KW-0964">Secreted</keyword>
<dbReference type="InterPro" id="IPR037579">
    <property type="entry name" value="FIB_ANG-like"/>
</dbReference>